<evidence type="ECO:0000256" key="2">
    <source>
        <dbReference type="ARBA" id="ARBA00022741"/>
    </source>
</evidence>
<dbReference type="EMBL" id="NKHU02000093">
    <property type="protein sequence ID" value="RHZ56009.1"/>
    <property type="molecule type" value="Genomic_DNA"/>
</dbReference>
<proteinExistence type="predicted"/>
<dbReference type="NCBIfam" id="TIGR00231">
    <property type="entry name" value="small_GTP"/>
    <property type="match status" value="1"/>
</dbReference>
<dbReference type="PROSITE" id="PS51420">
    <property type="entry name" value="RHO"/>
    <property type="match status" value="1"/>
</dbReference>
<sequence>MELCGRQKVVQRKMVLLLVLHMARVNFQGDSSLTNYVGPQRRWSLRQDVSSECVYKRILPDRLVSSSFPSYVQINPVLTHANSDTVERYSFVPDIFVDNVHMELSLWDTAGQEEFDRLRALSYEDTHVIMLCFSVDSPDSFENVATKWIDEIRENCPGVKLVLTALKCDLRKDDELNDNPNAITFEQGLAKAKEIGAVKYLECSAVQNRGIRETFYEAAKVALDVKPAGSSGSKGQCIIL</sequence>
<evidence type="ECO:0000256" key="1">
    <source>
        <dbReference type="ARBA" id="ARBA00022481"/>
    </source>
</evidence>
<dbReference type="GO" id="GO:0007264">
    <property type="term" value="P:small GTPase-mediated signal transduction"/>
    <property type="evidence" value="ECO:0007669"/>
    <property type="project" value="InterPro"/>
</dbReference>
<evidence type="ECO:0000313" key="5">
    <source>
        <dbReference type="Proteomes" id="UP000215305"/>
    </source>
</evidence>
<dbReference type="InterPro" id="IPR005225">
    <property type="entry name" value="Small_GTP-bd"/>
</dbReference>
<evidence type="ECO:0000313" key="4">
    <source>
        <dbReference type="EMBL" id="RHZ56009.1"/>
    </source>
</evidence>
<dbReference type="PROSITE" id="PS51421">
    <property type="entry name" value="RAS"/>
    <property type="match status" value="1"/>
</dbReference>
<dbReference type="VEuPathDB" id="FungiDB:CDV56_104891"/>
<dbReference type="RefSeq" id="XP_026614551.1">
    <property type="nucleotide sequence ID" value="XM_026758510.1"/>
</dbReference>
<organism evidence="4 5">
    <name type="scientific">Aspergillus thermomutatus</name>
    <name type="common">Neosartorya pseudofischeri</name>
    <dbReference type="NCBI Taxonomy" id="41047"/>
    <lineage>
        <taxon>Eukaryota</taxon>
        <taxon>Fungi</taxon>
        <taxon>Dikarya</taxon>
        <taxon>Ascomycota</taxon>
        <taxon>Pezizomycotina</taxon>
        <taxon>Eurotiomycetes</taxon>
        <taxon>Eurotiomycetidae</taxon>
        <taxon>Eurotiales</taxon>
        <taxon>Aspergillaceae</taxon>
        <taxon>Aspergillus</taxon>
        <taxon>Aspergillus subgen. Fumigati</taxon>
    </lineage>
</organism>
<dbReference type="Pfam" id="PF00071">
    <property type="entry name" value="Ras"/>
    <property type="match status" value="1"/>
</dbReference>
<dbReference type="PANTHER" id="PTHR24072">
    <property type="entry name" value="RHO FAMILY GTPASE"/>
    <property type="match status" value="1"/>
</dbReference>
<dbReference type="STRING" id="41047.A0A397H012"/>
<dbReference type="PROSITE" id="PS51419">
    <property type="entry name" value="RAB"/>
    <property type="match status" value="1"/>
</dbReference>
<gene>
    <name evidence="4" type="ORF">CDV56_104891</name>
</gene>
<accession>A0A397H012</accession>
<dbReference type="InterPro" id="IPR001806">
    <property type="entry name" value="Small_GTPase"/>
</dbReference>
<reference evidence="4" key="1">
    <citation type="submission" date="2018-08" db="EMBL/GenBank/DDBJ databases">
        <title>Draft genome sequence of azole-resistant Aspergillus thermomutatus (Neosartorya pseudofischeri) strain HMR AF 39, isolated from a human nasal aspirate.</title>
        <authorList>
            <person name="Parent-Michaud M."/>
            <person name="Dufresne P.J."/>
            <person name="Fournier E."/>
            <person name="Martineau C."/>
            <person name="Moreira S."/>
            <person name="Perkins V."/>
            <person name="De Repentigny L."/>
            <person name="Dufresne S.F."/>
        </authorList>
    </citation>
    <scope>NUCLEOTIDE SEQUENCE [LARGE SCALE GENOMIC DNA]</scope>
    <source>
        <strain evidence="4">HMR AF 39</strain>
    </source>
</reference>
<dbReference type="Proteomes" id="UP000215305">
    <property type="component" value="Unassembled WGS sequence"/>
</dbReference>
<dbReference type="OrthoDB" id="8830751at2759"/>
<dbReference type="AlphaFoldDB" id="A0A397H012"/>
<dbReference type="SMART" id="SM00173">
    <property type="entry name" value="RAS"/>
    <property type="match status" value="1"/>
</dbReference>
<dbReference type="InterPro" id="IPR003578">
    <property type="entry name" value="Small_GTPase_Rho"/>
</dbReference>
<protein>
    <recommendedName>
        <fullName evidence="6">Rho GTPase</fullName>
    </recommendedName>
</protein>
<dbReference type="InterPro" id="IPR027417">
    <property type="entry name" value="P-loop_NTPase"/>
</dbReference>
<evidence type="ECO:0000256" key="3">
    <source>
        <dbReference type="ARBA" id="ARBA00023134"/>
    </source>
</evidence>
<dbReference type="PRINTS" id="PR00449">
    <property type="entry name" value="RASTRNSFRMNG"/>
</dbReference>
<dbReference type="GeneID" id="38126865"/>
<keyword evidence="1" id="KW-0488">Methylation</keyword>
<keyword evidence="3" id="KW-0342">GTP-binding</keyword>
<dbReference type="Gene3D" id="3.40.50.300">
    <property type="entry name" value="P-loop containing nucleotide triphosphate hydrolases"/>
    <property type="match status" value="1"/>
</dbReference>
<comment type="caution">
    <text evidence="4">The sequence shown here is derived from an EMBL/GenBank/DDBJ whole genome shotgun (WGS) entry which is preliminary data.</text>
</comment>
<name>A0A397H012_ASPTH</name>
<dbReference type="SMART" id="SM00174">
    <property type="entry name" value="RHO"/>
    <property type="match status" value="1"/>
</dbReference>
<dbReference type="GO" id="GO:0003924">
    <property type="term" value="F:GTPase activity"/>
    <property type="evidence" value="ECO:0007669"/>
    <property type="project" value="InterPro"/>
</dbReference>
<keyword evidence="2" id="KW-0547">Nucleotide-binding</keyword>
<dbReference type="SMART" id="SM00175">
    <property type="entry name" value="RAB"/>
    <property type="match status" value="1"/>
</dbReference>
<evidence type="ECO:0008006" key="6">
    <source>
        <dbReference type="Google" id="ProtNLM"/>
    </source>
</evidence>
<keyword evidence="5" id="KW-1185">Reference proteome</keyword>
<dbReference type="GO" id="GO:0005525">
    <property type="term" value="F:GTP binding"/>
    <property type="evidence" value="ECO:0007669"/>
    <property type="project" value="UniProtKB-KW"/>
</dbReference>
<dbReference type="SUPFAM" id="SSF52540">
    <property type="entry name" value="P-loop containing nucleoside triphosphate hydrolases"/>
    <property type="match status" value="1"/>
</dbReference>